<dbReference type="RefSeq" id="WP_128210795.1">
    <property type="nucleotide sequence ID" value="NZ_CP025746.1"/>
</dbReference>
<dbReference type="InterPro" id="IPR001789">
    <property type="entry name" value="Sig_transdc_resp-reg_receiver"/>
</dbReference>
<dbReference type="AlphaFoldDB" id="A0A3R5QQI0"/>
<dbReference type="GO" id="GO:0000160">
    <property type="term" value="P:phosphorelay signal transduction system"/>
    <property type="evidence" value="ECO:0007669"/>
    <property type="project" value="InterPro"/>
</dbReference>
<dbReference type="InterPro" id="IPR016032">
    <property type="entry name" value="Sig_transdc_resp-reg_C-effctor"/>
</dbReference>
<dbReference type="SUPFAM" id="SSF52172">
    <property type="entry name" value="CheY-like"/>
    <property type="match status" value="1"/>
</dbReference>
<feature type="modified residue" description="4-aspartylphosphate" evidence="4">
    <location>
        <position position="53"/>
    </location>
</feature>
<accession>A0A3R5QQI0</accession>
<dbReference type="InterPro" id="IPR036388">
    <property type="entry name" value="WH-like_DNA-bd_sf"/>
</dbReference>
<dbReference type="OrthoDB" id="3190595at2"/>
<gene>
    <name evidence="6" type="ORF">C1I91_00840</name>
</gene>
<dbReference type="SMART" id="SM01043">
    <property type="entry name" value="BTAD"/>
    <property type="match status" value="1"/>
</dbReference>
<organism evidence="6 7">
    <name type="scientific">Clostridium manihotivorum</name>
    <dbReference type="NCBI Taxonomy" id="2320868"/>
    <lineage>
        <taxon>Bacteria</taxon>
        <taxon>Bacillati</taxon>
        <taxon>Bacillota</taxon>
        <taxon>Clostridia</taxon>
        <taxon>Eubacteriales</taxon>
        <taxon>Clostridiaceae</taxon>
        <taxon>Clostridium</taxon>
    </lineage>
</organism>
<evidence type="ECO:0000256" key="3">
    <source>
        <dbReference type="ARBA" id="ARBA00024867"/>
    </source>
</evidence>
<keyword evidence="7" id="KW-1185">Reference proteome</keyword>
<proteinExistence type="predicted"/>
<dbReference type="Gene3D" id="1.10.10.10">
    <property type="entry name" value="Winged helix-like DNA-binding domain superfamily/Winged helix DNA-binding domain"/>
    <property type="match status" value="1"/>
</dbReference>
<name>A0A3R5QQI0_9CLOT</name>
<dbReference type="InterPro" id="IPR011006">
    <property type="entry name" value="CheY-like_superfamily"/>
</dbReference>
<keyword evidence="4" id="KW-0597">Phosphoprotein</keyword>
<reference evidence="6 7" key="1">
    <citation type="submission" date="2018-01" db="EMBL/GenBank/DDBJ databases">
        <title>Genome Sequencing and Assembly of Anaerobacter polyendosporus strain CT4.</title>
        <authorList>
            <person name="Tachaapaikoon C."/>
            <person name="Sutheeworapong S."/>
            <person name="Jenjaroenpun P."/>
            <person name="Wongsurawat T."/>
            <person name="Nookeaw I."/>
            <person name="Cheawchanlertfa P."/>
            <person name="Kosugi A."/>
            <person name="Cheevadhanarak S."/>
            <person name="Ratanakhanokchai K."/>
        </authorList>
    </citation>
    <scope>NUCLEOTIDE SEQUENCE [LARGE SCALE GENOMIC DNA]</scope>
    <source>
        <strain evidence="6 7">CT4</strain>
    </source>
</reference>
<dbReference type="KEGG" id="cmah:C1I91_00840"/>
<dbReference type="Proteomes" id="UP000286268">
    <property type="component" value="Chromosome"/>
</dbReference>
<dbReference type="Gene3D" id="1.25.40.10">
    <property type="entry name" value="Tetratricopeptide repeat domain"/>
    <property type="match status" value="1"/>
</dbReference>
<comment type="function">
    <text evidence="3">May play the central regulatory role in sporulation. It may be an element of the effector pathway responsible for the activation of sporulation genes in response to nutritional stress. Spo0A may act in concert with spo0H (a sigma factor) to control the expression of some genes that are critical to the sporulation process.</text>
</comment>
<sequence>MKILIADDENLAVESLKMILNDFEFVEIVGAYTDIMKAIEFTRHNEVDAVFLDIEMPKIKGIDAANVFRTIKPGIEVVFVTGHRKFAVTAYEINDIDYILKPVSEERIEKTLDRLKLKLSLVSSVGISKLKLIRCFGDIDIIFNGEPSDNIKWRTSKTKELFCFLVHNRDTMVPRNRVLEILWPYMSKDKAAALLSTTIYNMRQLVKNLRIEDHFEFSSKGYKFLTNKVKCDFIEFEEVISGFDQVYDDNINALEGAIELYTGDYFEDNDFVWAIFEKERLKNLYINTLKKMANYYVNKAEYNKALVSLKSILIKNPLLEEVNELVMEVYALMGDLKSAENQYRHYYDIVIEELGIEPGSRMKKLLYSIFQ</sequence>
<dbReference type="Pfam" id="PF03704">
    <property type="entry name" value="BTAD"/>
    <property type="match status" value="1"/>
</dbReference>
<evidence type="ECO:0000256" key="4">
    <source>
        <dbReference type="PROSITE-ProRule" id="PRU00169"/>
    </source>
</evidence>
<dbReference type="GO" id="GO:0006355">
    <property type="term" value="P:regulation of DNA-templated transcription"/>
    <property type="evidence" value="ECO:0007669"/>
    <property type="project" value="InterPro"/>
</dbReference>
<dbReference type="InterPro" id="IPR005158">
    <property type="entry name" value="BTAD"/>
</dbReference>
<dbReference type="GO" id="GO:0003677">
    <property type="term" value="F:DNA binding"/>
    <property type="evidence" value="ECO:0007669"/>
    <property type="project" value="UniProtKB-KW"/>
</dbReference>
<dbReference type="SUPFAM" id="SSF46894">
    <property type="entry name" value="C-terminal effector domain of the bipartite response regulators"/>
    <property type="match status" value="1"/>
</dbReference>
<dbReference type="EMBL" id="CP025746">
    <property type="protein sequence ID" value="QAA30344.1"/>
    <property type="molecule type" value="Genomic_DNA"/>
</dbReference>
<dbReference type="SUPFAM" id="SSF48452">
    <property type="entry name" value="TPR-like"/>
    <property type="match status" value="1"/>
</dbReference>
<evidence type="ECO:0000256" key="1">
    <source>
        <dbReference type="ARBA" id="ARBA00018672"/>
    </source>
</evidence>
<protein>
    <recommendedName>
        <fullName evidence="1">Stage 0 sporulation protein A homolog</fullName>
    </recommendedName>
</protein>
<evidence type="ECO:0000256" key="2">
    <source>
        <dbReference type="ARBA" id="ARBA00023125"/>
    </source>
</evidence>
<dbReference type="SMART" id="SM00448">
    <property type="entry name" value="REC"/>
    <property type="match status" value="1"/>
</dbReference>
<dbReference type="PANTHER" id="PTHR35807:SF2">
    <property type="entry name" value="TRANSCRIPTIONAL ACTIVATOR DOMAIN"/>
    <property type="match status" value="1"/>
</dbReference>
<evidence type="ECO:0000313" key="7">
    <source>
        <dbReference type="Proteomes" id="UP000286268"/>
    </source>
</evidence>
<dbReference type="Pfam" id="PF00072">
    <property type="entry name" value="Response_reg"/>
    <property type="match status" value="1"/>
</dbReference>
<dbReference type="InterPro" id="IPR051677">
    <property type="entry name" value="AfsR-DnrI-RedD_regulator"/>
</dbReference>
<feature type="domain" description="Response regulatory" evidence="5">
    <location>
        <begin position="2"/>
        <end position="116"/>
    </location>
</feature>
<dbReference type="PANTHER" id="PTHR35807">
    <property type="entry name" value="TRANSCRIPTIONAL REGULATOR REDD-RELATED"/>
    <property type="match status" value="1"/>
</dbReference>
<dbReference type="Gene3D" id="3.40.50.2300">
    <property type="match status" value="1"/>
</dbReference>
<dbReference type="InterPro" id="IPR011990">
    <property type="entry name" value="TPR-like_helical_dom_sf"/>
</dbReference>
<dbReference type="PROSITE" id="PS50110">
    <property type="entry name" value="RESPONSE_REGULATORY"/>
    <property type="match status" value="1"/>
</dbReference>
<evidence type="ECO:0000259" key="5">
    <source>
        <dbReference type="PROSITE" id="PS50110"/>
    </source>
</evidence>
<evidence type="ECO:0000313" key="6">
    <source>
        <dbReference type="EMBL" id="QAA30344.1"/>
    </source>
</evidence>
<keyword evidence="2" id="KW-0238">DNA-binding</keyword>